<dbReference type="EMBL" id="WEZT01000014">
    <property type="protein sequence ID" value="MYV05675.1"/>
    <property type="molecule type" value="Genomic_DNA"/>
</dbReference>
<evidence type="ECO:0000313" key="2">
    <source>
        <dbReference type="EMBL" id="MYV05675.1"/>
    </source>
</evidence>
<accession>A0A7C9J158</accession>
<protein>
    <submittedName>
        <fullName evidence="2">Uncharacterized protein</fullName>
    </submittedName>
</protein>
<keyword evidence="1" id="KW-1133">Transmembrane helix</keyword>
<sequence>MSVNNNGNDDAAIIPSKNWYSVAETLYLENNGPMTKVRVVVLMMTVGIRALTILFGINCDCLI</sequence>
<dbReference type="Proteomes" id="UP000480570">
    <property type="component" value="Unassembled WGS sequence"/>
</dbReference>
<evidence type="ECO:0000256" key="1">
    <source>
        <dbReference type="SAM" id="Phobius"/>
    </source>
</evidence>
<feature type="transmembrane region" description="Helical" evidence="1">
    <location>
        <begin position="37"/>
        <end position="57"/>
    </location>
</feature>
<evidence type="ECO:0000313" key="3">
    <source>
        <dbReference type="Proteomes" id="UP000480570"/>
    </source>
</evidence>
<comment type="caution">
    <text evidence="2">The sequence shown here is derived from an EMBL/GenBank/DDBJ whole genome shotgun (WGS) entry which is preliminary data.</text>
</comment>
<name>A0A7C9J158_9LACO</name>
<reference evidence="2 3" key="1">
    <citation type="journal article" date="2019" name="Appl. Environ. Microbiol.">
        <title>Genetic determinants of hydroxycinnamic acid metabolism in heterofermentative lactobacilli.</title>
        <authorList>
            <person name="Gaur G."/>
            <person name="Oh J.H."/>
            <person name="Filannino P."/>
            <person name="Gobbetti M."/>
            <person name="van Pijkeren J.P."/>
            <person name="Ganzle M.G."/>
        </authorList>
    </citation>
    <scope>NUCLEOTIDE SEQUENCE [LARGE SCALE GENOMIC DNA]</scope>
    <source>
        <strain evidence="2 3">FUA3583</strain>
    </source>
</reference>
<dbReference type="AlphaFoldDB" id="A0A7C9J158"/>
<keyword evidence="1" id="KW-0472">Membrane</keyword>
<gene>
    <name evidence="2" type="ORF">GB992_07440</name>
</gene>
<organism evidence="2 3">
    <name type="scientific">Furfurilactobacillus rossiae</name>
    <dbReference type="NCBI Taxonomy" id="231049"/>
    <lineage>
        <taxon>Bacteria</taxon>
        <taxon>Bacillati</taxon>
        <taxon>Bacillota</taxon>
        <taxon>Bacilli</taxon>
        <taxon>Lactobacillales</taxon>
        <taxon>Lactobacillaceae</taxon>
        <taxon>Furfurilactobacillus</taxon>
    </lineage>
</organism>
<keyword evidence="1" id="KW-0812">Transmembrane</keyword>
<dbReference type="RefSeq" id="WP_161001855.1">
    <property type="nucleotide sequence ID" value="NZ_CP185253.1"/>
</dbReference>
<proteinExistence type="predicted"/>